<dbReference type="EMBL" id="CP000390">
    <property type="protein sequence ID" value="ABG61553.1"/>
    <property type="molecule type" value="Genomic_DNA"/>
</dbReference>
<accession>Q11M22</accession>
<evidence type="ECO:0000256" key="1">
    <source>
        <dbReference type="SAM" id="SignalP"/>
    </source>
</evidence>
<dbReference type="PANTHER" id="PTHR34406:SF1">
    <property type="entry name" value="PROTEIN YCEI"/>
    <property type="match status" value="1"/>
</dbReference>
<dbReference type="Gene3D" id="2.40.128.110">
    <property type="entry name" value="Lipid/polyisoprenoid-binding, YceI-like"/>
    <property type="match status" value="1"/>
</dbReference>
<dbReference type="InterPro" id="IPR007372">
    <property type="entry name" value="Lipid/polyisoprenoid-bd_YceI"/>
</dbReference>
<reference evidence="3" key="1">
    <citation type="submission" date="2006-06" db="EMBL/GenBank/DDBJ databases">
        <title>Complete sequence of chromosome of Chelativorans sp. BNC1.</title>
        <authorList>
            <consortium name="US DOE Joint Genome Institute"/>
            <person name="Copeland A."/>
            <person name="Lucas S."/>
            <person name="Lapidus A."/>
            <person name="Barry K."/>
            <person name="Detter J.C."/>
            <person name="Glavina del Rio T."/>
            <person name="Hammon N."/>
            <person name="Israni S."/>
            <person name="Dalin E."/>
            <person name="Tice H."/>
            <person name="Pitluck S."/>
            <person name="Chertkov O."/>
            <person name="Brettin T."/>
            <person name="Bruce D."/>
            <person name="Han C."/>
            <person name="Tapia R."/>
            <person name="Gilna P."/>
            <person name="Schmutz J."/>
            <person name="Larimer F."/>
            <person name="Land M."/>
            <person name="Hauser L."/>
            <person name="Kyrpides N."/>
            <person name="Mikhailova N."/>
            <person name="Richardson P."/>
        </authorList>
    </citation>
    <scope>NUCLEOTIDE SEQUENCE</scope>
    <source>
        <strain evidence="3">BNC1</strain>
    </source>
</reference>
<dbReference type="eggNOG" id="COG2353">
    <property type="taxonomic scope" value="Bacteria"/>
</dbReference>
<feature type="signal peptide" evidence="1">
    <location>
        <begin position="1"/>
        <end position="20"/>
    </location>
</feature>
<dbReference type="AlphaFoldDB" id="Q11M22"/>
<keyword evidence="1" id="KW-0732">Signal</keyword>
<dbReference type="SUPFAM" id="SSF101874">
    <property type="entry name" value="YceI-like"/>
    <property type="match status" value="1"/>
</dbReference>
<feature type="domain" description="Lipid/polyisoprenoid-binding YceI-like" evidence="2">
    <location>
        <begin position="29"/>
        <end position="186"/>
    </location>
</feature>
<dbReference type="Pfam" id="PF04264">
    <property type="entry name" value="YceI"/>
    <property type="match status" value="1"/>
</dbReference>
<organism evidence="3">
    <name type="scientific">Chelativorans sp. (strain BNC1)</name>
    <dbReference type="NCBI Taxonomy" id="266779"/>
    <lineage>
        <taxon>Bacteria</taxon>
        <taxon>Pseudomonadati</taxon>
        <taxon>Pseudomonadota</taxon>
        <taxon>Alphaproteobacteria</taxon>
        <taxon>Hyphomicrobiales</taxon>
        <taxon>Phyllobacteriaceae</taxon>
        <taxon>Chelativorans</taxon>
    </lineage>
</organism>
<dbReference type="KEGG" id="mes:Meso_0148"/>
<feature type="chain" id="PRO_5004180438" evidence="1">
    <location>
        <begin position="21"/>
        <end position="188"/>
    </location>
</feature>
<gene>
    <name evidence="3" type="ordered locus">Meso_0148</name>
</gene>
<sequence length="188" mass="20143" precursor="true">MFKTLLIAAAILIGAGLAHAQSLSELRGRYTIAPSSEIAFFVGQVGGGGIRGRFSRFSGAFELHPDDIARSNVTITLEPASVATGESRVENFLRSKAVFDAAAHPSITFRSTSVRPAGPNSAIIEGTLTARGVTRRETFHASFAGRQGRDIAFRVVGEVFRSPYGMDVGTPIYSNIVHFDMMLQGQPI</sequence>
<dbReference type="HOGENOM" id="CLU_071003_1_1_5"/>
<dbReference type="OrthoDB" id="9811006at2"/>
<dbReference type="STRING" id="266779.Meso_0148"/>
<evidence type="ECO:0000259" key="2">
    <source>
        <dbReference type="SMART" id="SM00867"/>
    </source>
</evidence>
<dbReference type="InterPro" id="IPR036761">
    <property type="entry name" value="TTHA0802/YceI-like_sf"/>
</dbReference>
<evidence type="ECO:0000313" key="3">
    <source>
        <dbReference type="EMBL" id="ABG61553.1"/>
    </source>
</evidence>
<dbReference type="PANTHER" id="PTHR34406">
    <property type="entry name" value="PROTEIN YCEI"/>
    <property type="match status" value="1"/>
</dbReference>
<protein>
    <submittedName>
        <fullName evidence="3">YceI</fullName>
    </submittedName>
</protein>
<dbReference type="SMART" id="SM00867">
    <property type="entry name" value="YceI"/>
    <property type="match status" value="1"/>
</dbReference>
<name>Q11M22_CHESB</name>
<proteinExistence type="predicted"/>